<evidence type="ECO:0000256" key="3">
    <source>
        <dbReference type="ARBA" id="ARBA00022692"/>
    </source>
</evidence>
<keyword evidence="8" id="KW-1185">Reference proteome</keyword>
<evidence type="ECO:0000256" key="4">
    <source>
        <dbReference type="ARBA" id="ARBA00022989"/>
    </source>
</evidence>
<dbReference type="GO" id="GO:0016020">
    <property type="term" value="C:membrane"/>
    <property type="evidence" value="ECO:0007669"/>
    <property type="project" value="UniProtKB-SubCell"/>
</dbReference>
<keyword evidence="3 6" id="KW-0812">Transmembrane</keyword>
<dbReference type="Pfam" id="PF10190">
    <property type="entry name" value="Tmemb_170"/>
    <property type="match status" value="1"/>
</dbReference>
<protein>
    <recommendedName>
        <fullName evidence="9">Integral membrane protein</fullName>
    </recommendedName>
</protein>
<sequence>SFISRTGSAAPPNYVSPDWPSLYWPLPTGVSTPYYLYDPDDIWRFTLIWTALFFGAMHMVVALWACIVQWRNWKIIWITPLVYAIIGGIEGLIAGSIVGGLLGGVYQSGYFKMSTWIPFVWALISAVVLILSSFAIHGGL</sequence>
<evidence type="ECO:0000256" key="1">
    <source>
        <dbReference type="ARBA" id="ARBA00004141"/>
    </source>
</evidence>
<evidence type="ECO:0000256" key="6">
    <source>
        <dbReference type="SAM" id="Phobius"/>
    </source>
</evidence>
<evidence type="ECO:0008006" key="9">
    <source>
        <dbReference type="Google" id="ProtNLM"/>
    </source>
</evidence>
<accession>A0A6A5V0H2</accession>
<dbReference type="Proteomes" id="UP000800036">
    <property type="component" value="Unassembled WGS sequence"/>
</dbReference>
<proteinExistence type="inferred from homology"/>
<evidence type="ECO:0000256" key="5">
    <source>
        <dbReference type="ARBA" id="ARBA00023136"/>
    </source>
</evidence>
<feature type="transmembrane region" description="Helical" evidence="6">
    <location>
        <begin position="116"/>
        <end position="136"/>
    </location>
</feature>
<gene>
    <name evidence="7" type="ORF">BU23DRAFT_473141</name>
</gene>
<reference evidence="7" key="1">
    <citation type="journal article" date="2020" name="Stud. Mycol.">
        <title>101 Dothideomycetes genomes: a test case for predicting lifestyles and emergence of pathogens.</title>
        <authorList>
            <person name="Haridas S."/>
            <person name="Albert R."/>
            <person name="Binder M."/>
            <person name="Bloem J."/>
            <person name="Labutti K."/>
            <person name="Salamov A."/>
            <person name="Andreopoulos B."/>
            <person name="Baker S."/>
            <person name="Barry K."/>
            <person name="Bills G."/>
            <person name="Bluhm B."/>
            <person name="Cannon C."/>
            <person name="Castanera R."/>
            <person name="Culley D."/>
            <person name="Daum C."/>
            <person name="Ezra D."/>
            <person name="Gonzalez J."/>
            <person name="Henrissat B."/>
            <person name="Kuo A."/>
            <person name="Liang C."/>
            <person name="Lipzen A."/>
            <person name="Lutzoni F."/>
            <person name="Magnuson J."/>
            <person name="Mondo S."/>
            <person name="Nolan M."/>
            <person name="Ohm R."/>
            <person name="Pangilinan J."/>
            <person name="Park H.-J."/>
            <person name="Ramirez L."/>
            <person name="Alfaro M."/>
            <person name="Sun H."/>
            <person name="Tritt A."/>
            <person name="Yoshinaga Y."/>
            <person name="Zwiers L.-H."/>
            <person name="Turgeon B."/>
            <person name="Goodwin S."/>
            <person name="Spatafora J."/>
            <person name="Crous P."/>
            <person name="Grigoriev I."/>
        </authorList>
    </citation>
    <scope>NUCLEOTIDE SEQUENCE</scope>
    <source>
        <strain evidence="7">CBS 107.79</strain>
    </source>
</reference>
<evidence type="ECO:0000256" key="2">
    <source>
        <dbReference type="ARBA" id="ARBA00006325"/>
    </source>
</evidence>
<dbReference type="InterPro" id="IPR019334">
    <property type="entry name" value="TMEM170A/B/YPR153W-like"/>
</dbReference>
<name>A0A6A5V0H2_9PLEO</name>
<feature type="transmembrane region" description="Helical" evidence="6">
    <location>
        <begin position="80"/>
        <end position="104"/>
    </location>
</feature>
<comment type="subcellular location">
    <subcellularLocation>
        <location evidence="1">Membrane</location>
        <topology evidence="1">Multi-pass membrane protein</topology>
    </subcellularLocation>
</comment>
<evidence type="ECO:0000313" key="7">
    <source>
        <dbReference type="EMBL" id="KAF1970771.1"/>
    </source>
</evidence>
<feature type="non-terminal residue" evidence="7">
    <location>
        <position position="1"/>
    </location>
</feature>
<dbReference type="AlphaFoldDB" id="A0A6A5V0H2"/>
<dbReference type="PANTHER" id="PTHR22779">
    <property type="entry name" value="SD17342P"/>
    <property type="match status" value="1"/>
</dbReference>
<evidence type="ECO:0000313" key="8">
    <source>
        <dbReference type="Proteomes" id="UP000800036"/>
    </source>
</evidence>
<comment type="similarity">
    <text evidence="2">Belongs to the TMEM170 family.</text>
</comment>
<keyword evidence="4 6" id="KW-1133">Transmembrane helix</keyword>
<feature type="transmembrane region" description="Helical" evidence="6">
    <location>
        <begin position="42"/>
        <end position="68"/>
    </location>
</feature>
<organism evidence="7 8">
    <name type="scientific">Bimuria novae-zelandiae CBS 107.79</name>
    <dbReference type="NCBI Taxonomy" id="1447943"/>
    <lineage>
        <taxon>Eukaryota</taxon>
        <taxon>Fungi</taxon>
        <taxon>Dikarya</taxon>
        <taxon>Ascomycota</taxon>
        <taxon>Pezizomycotina</taxon>
        <taxon>Dothideomycetes</taxon>
        <taxon>Pleosporomycetidae</taxon>
        <taxon>Pleosporales</taxon>
        <taxon>Massarineae</taxon>
        <taxon>Didymosphaeriaceae</taxon>
        <taxon>Bimuria</taxon>
    </lineage>
</organism>
<dbReference type="PANTHER" id="PTHR22779:SF6">
    <property type="entry name" value="SD17342P"/>
    <property type="match status" value="1"/>
</dbReference>
<dbReference type="OrthoDB" id="2131401at2759"/>
<dbReference type="EMBL" id="ML976698">
    <property type="protein sequence ID" value="KAF1970771.1"/>
    <property type="molecule type" value="Genomic_DNA"/>
</dbReference>
<keyword evidence="5 6" id="KW-0472">Membrane</keyword>